<evidence type="ECO:0000259" key="1">
    <source>
        <dbReference type="PROSITE" id="PS50801"/>
    </source>
</evidence>
<dbReference type="RefSeq" id="WP_128276980.1">
    <property type="nucleotide sequence ID" value="NZ_ALWX01000102.1"/>
</dbReference>
<dbReference type="InterPro" id="IPR058548">
    <property type="entry name" value="MlaB-like_STAS"/>
</dbReference>
<dbReference type="InterPro" id="IPR036513">
    <property type="entry name" value="STAS_dom_sf"/>
</dbReference>
<name>A0A444B7W8_9MICO</name>
<dbReference type="SUPFAM" id="SSF52091">
    <property type="entry name" value="SpoIIaa-like"/>
    <property type="match status" value="1"/>
</dbReference>
<dbReference type="OrthoDB" id="4871942at2"/>
<proteinExistence type="predicted"/>
<dbReference type="InterPro" id="IPR002645">
    <property type="entry name" value="STAS_dom"/>
</dbReference>
<keyword evidence="3" id="KW-1185">Reference proteome</keyword>
<gene>
    <name evidence="2" type="ORF">CWN80_05095</name>
</gene>
<dbReference type="PROSITE" id="PS50801">
    <property type="entry name" value="STAS"/>
    <property type="match status" value="1"/>
</dbReference>
<dbReference type="Pfam" id="PF13466">
    <property type="entry name" value="STAS_2"/>
    <property type="match status" value="1"/>
</dbReference>
<sequence>MSAMTALAPVGGVGATRVRVHAPFDLRHSADLRQEFIRAIREGNDLLVDISESTVVDQVGFATLVGAHARAARAGRRLRFTGADERTTRLLRRAGLARLLAETPAPAVALRGRRTPFAV</sequence>
<organism evidence="2 3">
    <name type="scientific">Janibacter hoylei PVAS-1</name>
    <dbReference type="NCBI Taxonomy" id="1210046"/>
    <lineage>
        <taxon>Bacteria</taxon>
        <taxon>Bacillati</taxon>
        <taxon>Actinomycetota</taxon>
        <taxon>Actinomycetes</taxon>
        <taxon>Micrococcales</taxon>
        <taxon>Intrasporangiaceae</taxon>
        <taxon>Janibacter</taxon>
    </lineage>
</organism>
<dbReference type="AlphaFoldDB" id="A0A444B7W8"/>
<dbReference type="Proteomes" id="UP000288711">
    <property type="component" value="Unassembled WGS sequence"/>
</dbReference>
<protein>
    <recommendedName>
        <fullName evidence="1">STAS domain-containing protein</fullName>
    </recommendedName>
</protein>
<evidence type="ECO:0000313" key="2">
    <source>
        <dbReference type="EMBL" id="RWU84517.1"/>
    </source>
</evidence>
<reference evidence="2 3" key="1">
    <citation type="journal article" date="2009" name="Int. J. Syst. Evol. Microbiol.">
        <title>Janibacter hoylei sp. nov., Bacillus isronensis sp. nov. and Bacillus aryabhattai sp. nov., isolated from cryotubes used for collecting air from the upper atmosphere.</title>
        <authorList>
            <person name="Shivaji S."/>
            <person name="Chaturvedi P."/>
            <person name="Begum Z."/>
            <person name="Pindi P.K."/>
            <person name="Manorama R."/>
            <person name="Padmanaban D.A."/>
            <person name="Shouche Y.S."/>
            <person name="Pawar S."/>
            <person name="Vaishampayan P."/>
            <person name="Dutt C.B."/>
            <person name="Datta G.N."/>
            <person name="Manchanda R.K."/>
            <person name="Rao U.R."/>
            <person name="Bhargava P.M."/>
            <person name="Narlikar J.V."/>
        </authorList>
    </citation>
    <scope>NUCLEOTIDE SEQUENCE [LARGE SCALE GENOMIC DNA]</scope>
    <source>
        <strain evidence="2 3">PVAS-1</strain>
    </source>
</reference>
<evidence type="ECO:0000313" key="3">
    <source>
        <dbReference type="Proteomes" id="UP000288711"/>
    </source>
</evidence>
<dbReference type="EMBL" id="PIPF01000004">
    <property type="protein sequence ID" value="RWU84517.1"/>
    <property type="molecule type" value="Genomic_DNA"/>
</dbReference>
<comment type="caution">
    <text evidence="2">The sequence shown here is derived from an EMBL/GenBank/DDBJ whole genome shotgun (WGS) entry which is preliminary data.</text>
</comment>
<dbReference type="Gene3D" id="3.30.750.24">
    <property type="entry name" value="STAS domain"/>
    <property type="match status" value="1"/>
</dbReference>
<feature type="domain" description="STAS" evidence="1">
    <location>
        <begin position="14"/>
        <end position="96"/>
    </location>
</feature>
<accession>A0A444B7W8</accession>